<dbReference type="PROSITE" id="PS50011">
    <property type="entry name" value="PROTEIN_KINASE_DOM"/>
    <property type="match status" value="1"/>
</dbReference>
<evidence type="ECO:0000256" key="4">
    <source>
        <dbReference type="ARBA" id="ARBA00047761"/>
    </source>
</evidence>
<dbReference type="EMBL" id="JAMFTS010000001">
    <property type="protein sequence ID" value="KAJ4814979.1"/>
    <property type="molecule type" value="Genomic_DNA"/>
</dbReference>
<feature type="domain" description="PPM-type phosphatase" evidence="8">
    <location>
        <begin position="148"/>
        <end position="514"/>
    </location>
</feature>
<dbReference type="SMART" id="SM00220">
    <property type="entry name" value="S_TKc"/>
    <property type="match status" value="1"/>
</dbReference>
<dbReference type="InterPro" id="IPR036457">
    <property type="entry name" value="PPM-type-like_dom_sf"/>
</dbReference>
<dbReference type="Proteomes" id="UP001140206">
    <property type="component" value="Chromosome 1"/>
</dbReference>
<dbReference type="Gene3D" id="1.10.510.10">
    <property type="entry name" value="Transferase(Phosphotransferase) domain 1"/>
    <property type="match status" value="1"/>
</dbReference>
<evidence type="ECO:0000256" key="5">
    <source>
        <dbReference type="ARBA" id="ARBA00048336"/>
    </source>
</evidence>
<gene>
    <name evidence="9" type="ORF">LUZ62_027545</name>
</gene>
<evidence type="ECO:0000259" key="7">
    <source>
        <dbReference type="PROSITE" id="PS50011"/>
    </source>
</evidence>
<keyword evidence="10" id="KW-1185">Reference proteome</keyword>
<comment type="catalytic activity">
    <reaction evidence="4">
        <text>O-phospho-L-seryl-[protein] + H2O = L-seryl-[protein] + phosphate</text>
        <dbReference type="Rhea" id="RHEA:20629"/>
        <dbReference type="Rhea" id="RHEA-COMP:9863"/>
        <dbReference type="Rhea" id="RHEA-COMP:11604"/>
        <dbReference type="ChEBI" id="CHEBI:15377"/>
        <dbReference type="ChEBI" id="CHEBI:29999"/>
        <dbReference type="ChEBI" id="CHEBI:43474"/>
        <dbReference type="ChEBI" id="CHEBI:83421"/>
        <dbReference type="EC" id="3.1.3.16"/>
    </reaction>
</comment>
<name>A0AAV8HC39_9POAL</name>
<dbReference type="GO" id="GO:0004722">
    <property type="term" value="F:protein serine/threonine phosphatase activity"/>
    <property type="evidence" value="ECO:0007669"/>
    <property type="project" value="UniProtKB-EC"/>
</dbReference>
<dbReference type="PROSITE" id="PS00108">
    <property type="entry name" value="PROTEIN_KINASE_ST"/>
    <property type="match status" value="1"/>
</dbReference>
<dbReference type="PANTHER" id="PTHR47992">
    <property type="entry name" value="PROTEIN PHOSPHATASE"/>
    <property type="match status" value="1"/>
</dbReference>
<comment type="catalytic activity">
    <reaction evidence="5">
        <text>O-phospho-L-threonyl-[protein] + H2O = L-threonyl-[protein] + phosphate</text>
        <dbReference type="Rhea" id="RHEA:47004"/>
        <dbReference type="Rhea" id="RHEA-COMP:11060"/>
        <dbReference type="Rhea" id="RHEA-COMP:11605"/>
        <dbReference type="ChEBI" id="CHEBI:15377"/>
        <dbReference type="ChEBI" id="CHEBI:30013"/>
        <dbReference type="ChEBI" id="CHEBI:43474"/>
        <dbReference type="ChEBI" id="CHEBI:61977"/>
        <dbReference type="EC" id="3.1.3.16"/>
    </reaction>
</comment>
<organism evidence="9 10">
    <name type="scientific">Rhynchospora pubera</name>
    <dbReference type="NCBI Taxonomy" id="906938"/>
    <lineage>
        <taxon>Eukaryota</taxon>
        <taxon>Viridiplantae</taxon>
        <taxon>Streptophyta</taxon>
        <taxon>Embryophyta</taxon>
        <taxon>Tracheophyta</taxon>
        <taxon>Spermatophyta</taxon>
        <taxon>Magnoliopsida</taxon>
        <taxon>Liliopsida</taxon>
        <taxon>Poales</taxon>
        <taxon>Cyperaceae</taxon>
        <taxon>Cyperoideae</taxon>
        <taxon>Rhynchosporeae</taxon>
        <taxon>Rhynchospora</taxon>
    </lineage>
</organism>
<keyword evidence="2" id="KW-0378">Hydrolase</keyword>
<evidence type="ECO:0000256" key="2">
    <source>
        <dbReference type="ARBA" id="ARBA00022801"/>
    </source>
</evidence>
<proteinExistence type="predicted"/>
<evidence type="ECO:0000259" key="8">
    <source>
        <dbReference type="PROSITE" id="PS51746"/>
    </source>
</evidence>
<dbReference type="InterPro" id="IPR015655">
    <property type="entry name" value="PP2C"/>
</dbReference>
<dbReference type="AlphaFoldDB" id="A0AAV8HC39"/>
<dbReference type="Gene3D" id="3.60.40.10">
    <property type="entry name" value="PPM-type phosphatase domain"/>
    <property type="match status" value="1"/>
</dbReference>
<dbReference type="InterPro" id="IPR008271">
    <property type="entry name" value="Ser/Thr_kinase_AS"/>
</dbReference>
<dbReference type="SUPFAM" id="SSF81606">
    <property type="entry name" value="PP2C-like"/>
    <property type="match status" value="1"/>
</dbReference>
<accession>A0AAV8HC39</accession>
<keyword evidence="9" id="KW-0808">Transferase</keyword>
<dbReference type="InterPro" id="IPR001932">
    <property type="entry name" value="PPM-type_phosphatase-like_dom"/>
</dbReference>
<sequence length="1127" mass="128884">MHSPPTSVTVFPLLELAARSMVNFSHFSGEYRRTLEMRRGSASRHTPTERRAQASLPPALRLLSRTKATKPSSSPLLFSSLPVASSLFFSLLLLLLLFLFLLPASAESPNCLAVYREGGAPAVFQSPKCPRWFLLASSPDRFQRSAPGCHVALNQGRRRSQDDRAVCDLGLRIPFLSLGQERGKMRIKEVDVGIIAIFDGHKGAEASEMASKLLQEYFLLHVYFQLDGLYSVALGKLEGRLMFKDEELLHQLQNYRYMDRERMDGLLSTNFLDDSYHMEILKESLVRAIHDIDSTFSNEAFLNGIESGSTAAVVLIADGQILAANVGDSKAILCSEDTEKDEKRVVLDRRNRLKRRRLRSSNSEVAYNFDEIESRSRVKELTLDHHPDREDERSRVEAAGGYVTEWAGTVRVNGQLAVSRAIGDVAYKQFGVISTPEVADWQSLSGNDTFLVATSDGVFEKLTMQDACDILFHEKVRLDTIQEGISSTNLAELLLTHALERGTMDNVAAVIVPLWSYGKYWYSAEETMDNPALELQTTQRDDANFGSIFEKDYYDIMTARFQRSFVEAKNRGLCCFYLSESFDEYTDYIFRDPEDYTSVVIHEPFRRSEPVLANKNPLGVYKENDFCWFFNLQYESKDHCRNLEAFTKFIGLLDSVPNTDTKSNASSEFGYDIPDFRYKLKRKFDRGSYGEVWLAFHWNCSQDFDELNNSSQHSSHSSSNNISDGFCFTNLTDGDLFILKRIMVERGNAAYISGIREKYFGELFLNASKTLHGLLVDDQFQEDDNVYNPSYNFAANYTKEVIEGEEGLKHIARFVESFVSKSNEIWLVFQNEGVSLSKMVYTAEETRDITGDMREEKSRYVQVVRPSKWWYWLRTTDEGQKQMQDLLYQLLTAVKACHDRNITHRDIKPENMIICFEDIETGRCSREIPSEEKKRNLHMRLIDFGSAIDDFTMKHLYGNGPTRSEQTFEYTPPEALLNNNWFHMPNDVRMKYDMWSIGVELMLGSPHVFQLSSRTRALLDQQLEGWGESTRELAYKLRSYMELCILIPGISSQHHQGSYAFDHSGASPASWKCSEESFSQQVKMRDPLNLGFSNIQALRLVRQLLVWHPVSICSISCTHYCCDSSIY</sequence>
<evidence type="ECO:0000256" key="6">
    <source>
        <dbReference type="SAM" id="Phobius"/>
    </source>
</evidence>
<dbReference type="GO" id="GO:0004672">
    <property type="term" value="F:protein kinase activity"/>
    <property type="evidence" value="ECO:0007669"/>
    <property type="project" value="InterPro"/>
</dbReference>
<dbReference type="Pfam" id="PF00069">
    <property type="entry name" value="Pkinase"/>
    <property type="match status" value="1"/>
</dbReference>
<evidence type="ECO:0000313" key="10">
    <source>
        <dbReference type="Proteomes" id="UP001140206"/>
    </source>
</evidence>
<dbReference type="SUPFAM" id="SSF56112">
    <property type="entry name" value="Protein kinase-like (PK-like)"/>
    <property type="match status" value="1"/>
</dbReference>
<dbReference type="PROSITE" id="PS51746">
    <property type="entry name" value="PPM_2"/>
    <property type="match status" value="1"/>
</dbReference>
<keyword evidence="9" id="KW-0418">Kinase</keyword>
<dbReference type="GO" id="GO:0005524">
    <property type="term" value="F:ATP binding"/>
    <property type="evidence" value="ECO:0007669"/>
    <property type="project" value="InterPro"/>
</dbReference>
<dbReference type="InterPro" id="IPR000719">
    <property type="entry name" value="Prot_kinase_dom"/>
</dbReference>
<dbReference type="CDD" id="cd00143">
    <property type="entry name" value="PP2Cc"/>
    <property type="match status" value="1"/>
</dbReference>
<dbReference type="SMART" id="SM00332">
    <property type="entry name" value="PP2Cc"/>
    <property type="match status" value="1"/>
</dbReference>
<feature type="domain" description="Protein kinase" evidence="7">
    <location>
        <begin position="678"/>
        <end position="1127"/>
    </location>
</feature>
<feature type="transmembrane region" description="Helical" evidence="6">
    <location>
        <begin position="76"/>
        <end position="102"/>
    </location>
</feature>
<keyword evidence="3" id="KW-0904">Protein phosphatase</keyword>
<keyword evidence="6" id="KW-1133">Transmembrane helix</keyword>
<comment type="caution">
    <text evidence="9">The sequence shown here is derived from an EMBL/GenBank/DDBJ whole genome shotgun (WGS) entry which is preliminary data.</text>
</comment>
<dbReference type="InterPro" id="IPR011009">
    <property type="entry name" value="Kinase-like_dom_sf"/>
</dbReference>
<keyword evidence="6" id="KW-0472">Membrane</keyword>
<evidence type="ECO:0000256" key="3">
    <source>
        <dbReference type="ARBA" id="ARBA00022912"/>
    </source>
</evidence>
<evidence type="ECO:0000256" key="1">
    <source>
        <dbReference type="ARBA" id="ARBA00013081"/>
    </source>
</evidence>
<reference evidence="9" key="1">
    <citation type="submission" date="2022-08" db="EMBL/GenBank/DDBJ databases">
        <authorList>
            <person name="Marques A."/>
        </authorList>
    </citation>
    <scope>NUCLEOTIDE SEQUENCE</scope>
    <source>
        <strain evidence="9">RhyPub2mFocal</strain>
        <tissue evidence="9">Leaves</tissue>
    </source>
</reference>
<dbReference type="EC" id="3.1.3.16" evidence="1"/>
<evidence type="ECO:0000313" key="9">
    <source>
        <dbReference type="EMBL" id="KAJ4814979.1"/>
    </source>
</evidence>
<dbReference type="Pfam" id="PF00481">
    <property type="entry name" value="PP2C"/>
    <property type="match status" value="1"/>
</dbReference>
<keyword evidence="6" id="KW-0812">Transmembrane</keyword>
<protein>
    <recommendedName>
        <fullName evidence="1">protein-serine/threonine phosphatase</fullName>
        <ecNumber evidence="1">3.1.3.16</ecNumber>
    </recommendedName>
</protein>